<evidence type="ECO:0000256" key="7">
    <source>
        <dbReference type="SAM" id="MobiDB-lite"/>
    </source>
</evidence>
<dbReference type="Pfam" id="PF00170">
    <property type="entry name" value="bZIP_1"/>
    <property type="match status" value="1"/>
</dbReference>
<dbReference type="PROSITE" id="PS00036">
    <property type="entry name" value="BZIP_BASIC"/>
    <property type="match status" value="1"/>
</dbReference>
<dbReference type="InterPro" id="IPR004827">
    <property type="entry name" value="bZIP"/>
</dbReference>
<dbReference type="GO" id="GO:0005634">
    <property type="term" value="C:nucleus"/>
    <property type="evidence" value="ECO:0007669"/>
    <property type="project" value="TreeGrafter"/>
</dbReference>
<dbReference type="Gene3D" id="1.20.5.170">
    <property type="match status" value="1"/>
</dbReference>
<keyword evidence="5" id="KW-0539">Nucleus</keyword>
<feature type="compositionally biased region" description="Polar residues" evidence="7">
    <location>
        <begin position="377"/>
        <end position="395"/>
    </location>
</feature>
<dbReference type="OrthoDB" id="674948at2759"/>
<dbReference type="GO" id="GO:0000981">
    <property type="term" value="F:DNA-binding transcription factor activity, RNA polymerase II-specific"/>
    <property type="evidence" value="ECO:0007669"/>
    <property type="project" value="TreeGrafter"/>
</dbReference>
<dbReference type="PANTHER" id="PTHR45996">
    <property type="entry name" value="AGAP001464-PB"/>
    <property type="match status" value="1"/>
</dbReference>
<keyword evidence="2" id="KW-0805">Transcription regulation</keyword>
<feature type="compositionally biased region" description="Polar residues" evidence="7">
    <location>
        <begin position="133"/>
        <end position="144"/>
    </location>
</feature>
<evidence type="ECO:0000256" key="2">
    <source>
        <dbReference type="ARBA" id="ARBA00023015"/>
    </source>
</evidence>
<feature type="region of interest" description="Disordered" evidence="7">
    <location>
        <begin position="358"/>
        <end position="395"/>
    </location>
</feature>
<keyword evidence="4" id="KW-0804">Transcription</keyword>
<evidence type="ECO:0000256" key="5">
    <source>
        <dbReference type="ARBA" id="ARBA00023242"/>
    </source>
</evidence>
<keyword evidence="3" id="KW-0238">DNA-binding</keyword>
<evidence type="ECO:0000256" key="6">
    <source>
        <dbReference type="SAM" id="Coils"/>
    </source>
</evidence>
<comment type="subcellular location">
    <subcellularLocation>
        <location evidence="1">Endoplasmic reticulum membrane</location>
        <topology evidence="1">Single-pass type II membrane protein</topology>
    </subcellularLocation>
</comment>
<dbReference type="GO" id="GO:0000978">
    <property type="term" value="F:RNA polymerase II cis-regulatory region sequence-specific DNA binding"/>
    <property type="evidence" value="ECO:0007669"/>
    <property type="project" value="TreeGrafter"/>
</dbReference>
<name>A0A7I4XZP8_HAECO</name>
<dbReference type="PROSITE" id="PS50217">
    <property type="entry name" value="BZIP"/>
    <property type="match status" value="1"/>
</dbReference>
<feature type="domain" description="BZIP" evidence="8">
    <location>
        <begin position="257"/>
        <end position="320"/>
    </location>
</feature>
<dbReference type="InterPro" id="IPR051381">
    <property type="entry name" value="CREB_ATF_subfamily"/>
</dbReference>
<dbReference type="InterPro" id="IPR046347">
    <property type="entry name" value="bZIP_sf"/>
</dbReference>
<evidence type="ECO:0000259" key="8">
    <source>
        <dbReference type="PROSITE" id="PS50217"/>
    </source>
</evidence>
<evidence type="ECO:0000256" key="4">
    <source>
        <dbReference type="ARBA" id="ARBA00023163"/>
    </source>
</evidence>
<dbReference type="OMA" id="HEPKLEY"/>
<keyword evidence="9" id="KW-1185">Reference proteome</keyword>
<keyword evidence="6" id="KW-0175">Coiled coil</keyword>
<evidence type="ECO:0000313" key="10">
    <source>
        <dbReference type="WBParaSite" id="HCON_00025210-00001"/>
    </source>
</evidence>
<dbReference type="Proteomes" id="UP000025227">
    <property type="component" value="Unplaced"/>
</dbReference>
<feature type="coiled-coil region" evidence="6">
    <location>
        <begin position="268"/>
        <end position="323"/>
    </location>
</feature>
<feature type="compositionally biased region" description="Low complexity" evidence="7">
    <location>
        <begin position="187"/>
        <end position="203"/>
    </location>
</feature>
<evidence type="ECO:0000256" key="3">
    <source>
        <dbReference type="ARBA" id="ARBA00023125"/>
    </source>
</evidence>
<evidence type="ECO:0000313" key="9">
    <source>
        <dbReference type="Proteomes" id="UP000025227"/>
    </source>
</evidence>
<dbReference type="WBParaSite" id="HCON_00025210-00001">
    <property type="protein sequence ID" value="HCON_00025210-00001"/>
    <property type="gene ID" value="HCON_00025210"/>
</dbReference>
<feature type="region of interest" description="Disordered" evidence="7">
    <location>
        <begin position="120"/>
        <end position="144"/>
    </location>
</feature>
<feature type="region of interest" description="Disordered" evidence="7">
    <location>
        <begin position="73"/>
        <end position="100"/>
    </location>
</feature>
<dbReference type="PANTHER" id="PTHR45996:SF3">
    <property type="entry name" value="CREB-H TRANSCRIPTION FACTOR HOMOLOG LET-607"/>
    <property type="match status" value="1"/>
</dbReference>
<dbReference type="SUPFAM" id="SSF57959">
    <property type="entry name" value="Leucine zipper domain"/>
    <property type="match status" value="1"/>
</dbReference>
<dbReference type="AlphaFoldDB" id="A0A7I4XZP8"/>
<feature type="compositionally biased region" description="Polar residues" evidence="7">
    <location>
        <begin position="86"/>
        <end position="100"/>
    </location>
</feature>
<evidence type="ECO:0000256" key="1">
    <source>
        <dbReference type="ARBA" id="ARBA00004648"/>
    </source>
</evidence>
<accession>A0A7I4XZP8</accession>
<proteinExistence type="predicted"/>
<reference evidence="10" key="1">
    <citation type="submission" date="2020-12" db="UniProtKB">
        <authorList>
            <consortium name="WormBaseParasite"/>
        </authorList>
    </citation>
    <scope>IDENTIFICATION</scope>
    <source>
        <strain evidence="10">MHco3</strain>
    </source>
</reference>
<feature type="region of interest" description="Disordered" evidence="7">
    <location>
        <begin position="186"/>
        <end position="216"/>
    </location>
</feature>
<organism evidence="9 10">
    <name type="scientific">Haemonchus contortus</name>
    <name type="common">Barber pole worm</name>
    <dbReference type="NCBI Taxonomy" id="6289"/>
    <lineage>
        <taxon>Eukaryota</taxon>
        <taxon>Metazoa</taxon>
        <taxon>Ecdysozoa</taxon>
        <taxon>Nematoda</taxon>
        <taxon>Chromadorea</taxon>
        <taxon>Rhabditida</taxon>
        <taxon>Rhabditina</taxon>
        <taxon>Rhabditomorpha</taxon>
        <taxon>Strongyloidea</taxon>
        <taxon>Trichostrongylidae</taxon>
        <taxon>Haemonchus</taxon>
    </lineage>
</organism>
<sequence>MDFDLNMDFSFLNGDDPTLGMVLAADDNSLWENFSPFLNDEEILPEAAEDTFCSKMISQLEGMEQCDDHSYAALSPLSSPREGSLSHGSNSPTNTSCSEGSSYRLDILEAASQELFTQTSFDDVKQETPDQPPTSTIHGTARTQFTPYRLQPVSSQQKRAPTLTTRPVAQRQTPVVRFKPALRNPANISLNSPSTYSSNSSSSLGPCHSGGIIKGTSGERQRKYPALILTEEEKRLCKKESILLPEFYPLTKAEERDLKRIRRKIRNKRSAQTSRKRKQDYIEQLEDRVADCSQENQELKAQVELLTRQHQSVLSQLRKLQAALGQSTRRGAQAGTCLAVLLLSVCLLVAPHLNPLQSKQRSIESEEASRAAARQPHNLSLQEVSRRAPSQGTARSRTLMEYVSKGGGQCPQVPEAPIPDEPTMAVAKPIGSEGAAQARFRGVGSKTTGSGTGSGGINLLPDPKLDYPSAETIVYTTPPNGVRLANFTNQQHQQRMYTTHPHQQVQTQYRTQPPPMKRFKAELI</sequence>
<dbReference type="SMART" id="SM00338">
    <property type="entry name" value="BRLZ"/>
    <property type="match status" value="1"/>
</dbReference>
<protein>
    <submittedName>
        <fullName evidence="10">BZIP domain-containing protein</fullName>
    </submittedName>
</protein>
<feature type="region of interest" description="Disordered" evidence="7">
    <location>
        <begin position="443"/>
        <end position="462"/>
    </location>
</feature>
<dbReference type="GO" id="GO:0005789">
    <property type="term" value="C:endoplasmic reticulum membrane"/>
    <property type="evidence" value="ECO:0007669"/>
    <property type="project" value="UniProtKB-SubCell"/>
</dbReference>